<sequence>MLHRAAQATSFITASVITASFIAASFTLAGPAAAQDDRPAAKYKFDLPPSAELTYTVKASSHGIPLSGSGTIAWQQGGGKYSLVTEARSGMFGKVLEYRSEGTIDAWGLAPDTYYEKRLRKGAGTTTFDRGAQAIDLADSDNTVPIHGGEQDRSSAPWQLAAIARAAPKKFVPGSEWKFYVVGRRSAETWTFKVVGTDTIRTGAGELKAVHFSKAPPKGKGQQVDLWLAPSLEWYPVRLVFMEEDGDSFEQLLDKVTKK</sequence>
<dbReference type="EMBL" id="CP035913">
    <property type="protein sequence ID" value="QBE67195.1"/>
    <property type="molecule type" value="Genomic_DNA"/>
</dbReference>
<accession>A0A4P6L725</accession>
<feature type="chain" id="PRO_5020682933" evidence="1">
    <location>
        <begin position="35"/>
        <end position="259"/>
    </location>
</feature>
<dbReference type="Proteomes" id="UP000290637">
    <property type="component" value="Chromosome"/>
</dbReference>
<dbReference type="OrthoDB" id="8526020at2"/>
<reference evidence="2 3" key="1">
    <citation type="submission" date="2019-02" db="EMBL/GenBank/DDBJ databases">
        <title>Draft Genome Sequences of Six Type Strains of the Genus Massilia.</title>
        <authorList>
            <person name="Miess H."/>
            <person name="Frediansyhah A."/>
            <person name="Gross H."/>
        </authorList>
    </citation>
    <scope>NUCLEOTIDE SEQUENCE [LARGE SCALE GENOMIC DNA]</scope>
    <source>
        <strain evidence="2 3">DSM 17473</strain>
    </source>
</reference>
<proteinExistence type="predicted"/>
<dbReference type="Pfam" id="PF11306">
    <property type="entry name" value="DUF3108"/>
    <property type="match status" value="1"/>
</dbReference>
<dbReference type="AlphaFoldDB" id="A0A4P6L725"/>
<dbReference type="KEGG" id="plue:EWM63_09965"/>
<gene>
    <name evidence="2" type="ORF">EWM63_09965</name>
</gene>
<evidence type="ECO:0000313" key="2">
    <source>
        <dbReference type="EMBL" id="QBE67195.1"/>
    </source>
</evidence>
<evidence type="ECO:0000313" key="3">
    <source>
        <dbReference type="Proteomes" id="UP000290637"/>
    </source>
</evidence>
<name>A0A4P6L725_9BURK</name>
<keyword evidence="3" id="KW-1185">Reference proteome</keyword>
<organism evidence="2 3">
    <name type="scientific">Pseudoduganella lutea</name>
    <dbReference type="NCBI Taxonomy" id="321985"/>
    <lineage>
        <taxon>Bacteria</taxon>
        <taxon>Pseudomonadati</taxon>
        <taxon>Pseudomonadota</taxon>
        <taxon>Betaproteobacteria</taxon>
        <taxon>Burkholderiales</taxon>
        <taxon>Oxalobacteraceae</taxon>
        <taxon>Telluria group</taxon>
        <taxon>Pseudoduganella</taxon>
    </lineage>
</organism>
<dbReference type="InterPro" id="IPR021457">
    <property type="entry name" value="DUF3108"/>
</dbReference>
<feature type="signal peptide" evidence="1">
    <location>
        <begin position="1"/>
        <end position="34"/>
    </location>
</feature>
<protein>
    <submittedName>
        <fullName evidence="2">DUF3108 domain-containing protein</fullName>
    </submittedName>
</protein>
<keyword evidence="1" id="KW-0732">Signal</keyword>
<evidence type="ECO:0000256" key="1">
    <source>
        <dbReference type="SAM" id="SignalP"/>
    </source>
</evidence>